<gene>
    <name evidence="5" type="ORF">I5907_00450</name>
</gene>
<dbReference type="Proteomes" id="UP000628448">
    <property type="component" value="Unassembled WGS sequence"/>
</dbReference>
<keyword evidence="3" id="KW-0732">Signal</keyword>
<proteinExistence type="predicted"/>
<organism evidence="5 6">
    <name type="scientific">Panacibacter microcysteis</name>
    <dbReference type="NCBI Taxonomy" id="2793269"/>
    <lineage>
        <taxon>Bacteria</taxon>
        <taxon>Pseudomonadati</taxon>
        <taxon>Bacteroidota</taxon>
        <taxon>Chitinophagia</taxon>
        <taxon>Chitinophagales</taxon>
        <taxon>Chitinophagaceae</taxon>
        <taxon>Panacibacter</taxon>
    </lineage>
</organism>
<dbReference type="Pfam" id="PF13180">
    <property type="entry name" value="PDZ_2"/>
    <property type="match status" value="2"/>
</dbReference>
<keyword evidence="2" id="KW-0378">Hydrolase</keyword>
<dbReference type="SMART" id="SM00228">
    <property type="entry name" value="PDZ"/>
    <property type="match status" value="2"/>
</dbReference>
<evidence type="ECO:0000256" key="3">
    <source>
        <dbReference type="SAM" id="SignalP"/>
    </source>
</evidence>
<name>A0A931E081_9BACT</name>
<dbReference type="GO" id="GO:0006508">
    <property type="term" value="P:proteolysis"/>
    <property type="evidence" value="ECO:0007669"/>
    <property type="project" value="UniProtKB-KW"/>
</dbReference>
<evidence type="ECO:0000313" key="6">
    <source>
        <dbReference type="Proteomes" id="UP000628448"/>
    </source>
</evidence>
<dbReference type="EMBL" id="JADWYR010000001">
    <property type="protein sequence ID" value="MBG9374688.1"/>
    <property type="molecule type" value="Genomic_DNA"/>
</dbReference>
<keyword evidence="6" id="KW-1185">Reference proteome</keyword>
<dbReference type="InterPro" id="IPR051201">
    <property type="entry name" value="Chloro_Bact_Ser_Proteases"/>
</dbReference>
<reference evidence="5" key="1">
    <citation type="submission" date="2020-11" db="EMBL/GenBank/DDBJ databases">
        <title>Bacterial whole genome sequence for Panacibacter sp. DH6.</title>
        <authorList>
            <person name="Le V."/>
            <person name="Ko S."/>
            <person name="Ahn C.-Y."/>
            <person name="Oh H.-M."/>
        </authorList>
    </citation>
    <scope>NUCLEOTIDE SEQUENCE</scope>
    <source>
        <strain evidence="5">DH6</strain>
    </source>
</reference>
<dbReference type="Gene3D" id="2.30.42.10">
    <property type="match status" value="2"/>
</dbReference>
<feature type="chain" id="PRO_5036967678" evidence="3">
    <location>
        <begin position="23"/>
        <end position="345"/>
    </location>
</feature>
<dbReference type="RefSeq" id="WP_196988785.1">
    <property type="nucleotide sequence ID" value="NZ_JADWYR010000001.1"/>
</dbReference>
<evidence type="ECO:0000256" key="1">
    <source>
        <dbReference type="ARBA" id="ARBA00022670"/>
    </source>
</evidence>
<dbReference type="InterPro" id="IPR001478">
    <property type="entry name" value="PDZ"/>
</dbReference>
<keyword evidence="1" id="KW-0645">Protease</keyword>
<protein>
    <submittedName>
        <fullName evidence="5">PDZ domain-containing protein</fullName>
    </submittedName>
</protein>
<accession>A0A931E081</accession>
<sequence>MKAFIKPVLLGLSLVFTTGLFAQTEKEELKEKKEKREKKESDVIIRKKGNSKEKMTIVIEGDQVTVNGKPVEDFKSDDLLILKNGEDFDMVMPPLPPVAMAPGSFGGSFDTEDFSGDFDGNIIREIRSNKAFLGVMTKKVADGASITEVTKESAAEKAGFKTGDIITKVNDTKITDADDLYKAIGSYKPEEKVTITYKRDGKENKATVVLGENKQVRVYSWNNNNDDAGNMYFNRRAPRVEGFGNGYPFDWSNKPRLGVQIQETEDGKGVKVLDVDADEAAGKAGIQENDIITSVNGKAITSLQELKDVMRNAKQGDTVKLDILRDGKPQVINIRFPKELKTTDL</sequence>
<feature type="signal peptide" evidence="3">
    <location>
        <begin position="1"/>
        <end position="22"/>
    </location>
</feature>
<dbReference type="AlphaFoldDB" id="A0A931E081"/>
<evidence type="ECO:0000259" key="4">
    <source>
        <dbReference type="PROSITE" id="PS50106"/>
    </source>
</evidence>
<dbReference type="PROSITE" id="PS50106">
    <property type="entry name" value="PDZ"/>
    <property type="match status" value="2"/>
</dbReference>
<evidence type="ECO:0000313" key="5">
    <source>
        <dbReference type="EMBL" id="MBG9374688.1"/>
    </source>
</evidence>
<dbReference type="InterPro" id="IPR036034">
    <property type="entry name" value="PDZ_sf"/>
</dbReference>
<dbReference type="PANTHER" id="PTHR43343">
    <property type="entry name" value="PEPTIDASE S12"/>
    <property type="match status" value="1"/>
</dbReference>
<evidence type="ECO:0000256" key="2">
    <source>
        <dbReference type="ARBA" id="ARBA00022801"/>
    </source>
</evidence>
<dbReference type="PANTHER" id="PTHR43343:SF3">
    <property type="entry name" value="PROTEASE DO-LIKE 8, CHLOROPLASTIC"/>
    <property type="match status" value="1"/>
</dbReference>
<dbReference type="SUPFAM" id="SSF50156">
    <property type="entry name" value="PDZ domain-like"/>
    <property type="match status" value="2"/>
</dbReference>
<dbReference type="GO" id="GO:0008233">
    <property type="term" value="F:peptidase activity"/>
    <property type="evidence" value="ECO:0007669"/>
    <property type="project" value="UniProtKB-KW"/>
</dbReference>
<feature type="domain" description="PDZ" evidence="4">
    <location>
        <begin position="257"/>
        <end position="327"/>
    </location>
</feature>
<feature type="domain" description="PDZ" evidence="4">
    <location>
        <begin position="122"/>
        <end position="176"/>
    </location>
</feature>
<comment type="caution">
    <text evidence="5">The sequence shown here is derived from an EMBL/GenBank/DDBJ whole genome shotgun (WGS) entry which is preliminary data.</text>
</comment>